<dbReference type="EMBL" id="AAGK01000005">
    <property type="protein sequence ID" value="EAN31098.1"/>
    <property type="molecule type" value="Genomic_DNA"/>
</dbReference>
<organism evidence="1 2">
    <name type="scientific">Theileria parva</name>
    <name type="common">East coast fever infection agent</name>
    <dbReference type="NCBI Taxonomy" id="5875"/>
    <lineage>
        <taxon>Eukaryota</taxon>
        <taxon>Sar</taxon>
        <taxon>Alveolata</taxon>
        <taxon>Apicomplexa</taxon>
        <taxon>Aconoidasida</taxon>
        <taxon>Piroplasmida</taxon>
        <taxon>Theileriidae</taxon>
        <taxon>Theileria</taxon>
    </lineage>
</organism>
<dbReference type="AlphaFoldDB" id="Q4MZZ3"/>
<dbReference type="PANTHER" id="PTHR12277:SF81">
    <property type="entry name" value="PROTEIN ABHD13"/>
    <property type="match status" value="1"/>
</dbReference>
<dbReference type="Gene3D" id="3.40.50.1820">
    <property type="entry name" value="alpha/beta hydrolase"/>
    <property type="match status" value="2"/>
</dbReference>
<name>Q4MZZ3_THEPA</name>
<reference evidence="1 2" key="1">
    <citation type="journal article" date="2005" name="Science">
        <title>Genome sequence of Theileria parva, a bovine pathogen that transforms lymphocytes.</title>
        <authorList>
            <person name="Gardner M.J."/>
            <person name="Bishop R."/>
            <person name="Shah T."/>
            <person name="de Villiers E.P."/>
            <person name="Carlton J.M."/>
            <person name="Hall N."/>
            <person name="Ren Q."/>
            <person name="Paulsen I.T."/>
            <person name="Pain A."/>
            <person name="Berriman M."/>
            <person name="Wilson R.J.M."/>
            <person name="Sato S."/>
            <person name="Ralph S.A."/>
            <person name="Mann D.J."/>
            <person name="Xiong Z."/>
            <person name="Shallom S.J."/>
            <person name="Weidman J."/>
            <person name="Jiang L."/>
            <person name="Lynn J."/>
            <person name="Weaver B."/>
            <person name="Shoaibi A."/>
            <person name="Domingo A.R."/>
            <person name="Wasawo D."/>
            <person name="Crabtree J."/>
            <person name="Wortman J.R."/>
            <person name="Haas B."/>
            <person name="Angiuoli S.V."/>
            <person name="Creasy T.H."/>
            <person name="Lu C."/>
            <person name="Suh B."/>
            <person name="Silva J.C."/>
            <person name="Utterback T.R."/>
            <person name="Feldblyum T.V."/>
            <person name="Pertea M."/>
            <person name="Allen J."/>
            <person name="Nierman W.C."/>
            <person name="Taracha E.L.N."/>
            <person name="Salzberg S.L."/>
            <person name="White O.R."/>
            <person name="Fitzhugh H.A."/>
            <person name="Morzaria S."/>
            <person name="Venter J.C."/>
            <person name="Fraser C.M."/>
            <person name="Nene V."/>
        </authorList>
    </citation>
    <scope>NUCLEOTIDE SEQUENCE [LARGE SCALE GENOMIC DNA]</scope>
    <source>
        <strain evidence="1 2">Muguga</strain>
    </source>
</reference>
<dbReference type="Pfam" id="PF05677">
    <property type="entry name" value="DUF818"/>
    <property type="match status" value="1"/>
</dbReference>
<proteinExistence type="predicted"/>
<dbReference type="PANTHER" id="PTHR12277">
    <property type="entry name" value="ALPHA/BETA HYDROLASE DOMAIN-CONTAINING PROTEIN"/>
    <property type="match status" value="1"/>
</dbReference>
<sequence length="315" mass="36017">MGNRLDSLIFRPPIPPSYSRDDPHLHLIPTPDGNTIASYFIKHKFAKFTIIFSHANAEDIGNVFGNLIKRLTKWNCNLFIYDYPGYGLSSGVCSEENMYNCADLSYNYLINTLKVNSGNIIAYGRSLGCTCAIYLGVKYKLLGVILQSPFLSIYRIKVPCFLPFDRFNNYDKVKDLNCPALVIHGDSDDIIPVQHSIQLIKRIPDVYYYFVKTGNHNNLDYCFTSTMDSCINEFMDCLLNKYLANTQDENATGNPPEDNYYSQQLLKQMENNKTEQILTHKVNAKVYTLGFTEVNGIEYPENEPAKLKFNTCFKL</sequence>
<dbReference type="SUPFAM" id="SSF53474">
    <property type="entry name" value="alpha/beta-Hydrolases"/>
    <property type="match status" value="1"/>
</dbReference>
<comment type="caution">
    <text evidence="1">The sequence shown here is derived from an EMBL/GenBank/DDBJ whole genome shotgun (WGS) entry which is preliminary data.</text>
</comment>
<dbReference type="InterPro" id="IPR008536">
    <property type="entry name" value="DUF818"/>
</dbReference>
<keyword evidence="2" id="KW-1185">Reference proteome</keyword>
<protein>
    <recommendedName>
        <fullName evidence="3">Serine aminopeptidase S33 domain-containing protein</fullName>
    </recommendedName>
</protein>
<dbReference type="OMA" id="GENIYML"/>
<dbReference type="InterPro" id="IPR029058">
    <property type="entry name" value="AB_hydrolase_fold"/>
</dbReference>
<dbReference type="FunCoup" id="Q4MZZ3">
    <property type="interactions" value="37"/>
</dbReference>
<evidence type="ECO:0000313" key="2">
    <source>
        <dbReference type="Proteomes" id="UP000001949"/>
    </source>
</evidence>
<evidence type="ECO:0000313" key="1">
    <source>
        <dbReference type="EMBL" id="EAN31098.1"/>
    </source>
</evidence>
<dbReference type="InParanoid" id="Q4MZZ3"/>
<evidence type="ECO:0008006" key="3">
    <source>
        <dbReference type="Google" id="ProtNLM"/>
    </source>
</evidence>
<accession>Q4MZZ3</accession>
<gene>
    <name evidence="1" type="ordered locus">TP03_0361</name>
</gene>
<dbReference type="eggNOG" id="KOG1552">
    <property type="taxonomic scope" value="Eukaryota"/>
</dbReference>
<dbReference type="GeneID" id="3500368"/>
<dbReference type="Proteomes" id="UP000001949">
    <property type="component" value="Unassembled WGS sequence"/>
</dbReference>
<dbReference type="STRING" id="5875.Q4MZZ3"/>
<dbReference type="VEuPathDB" id="PiroplasmaDB:TpMuguga_03g00361"/>
<dbReference type="KEGG" id="tpv:TP03_0361"/>